<dbReference type="FunFam" id="2.60.120.200:FF:000012">
    <property type="entry name" value="neuronal pentraxin receptor"/>
    <property type="match status" value="1"/>
</dbReference>
<feature type="compositionally biased region" description="Basic and acidic residues" evidence="7">
    <location>
        <begin position="275"/>
        <end position="300"/>
    </location>
</feature>
<dbReference type="InterPro" id="IPR051360">
    <property type="entry name" value="Neuronal_Pentraxin_Related"/>
</dbReference>
<dbReference type="RefSeq" id="XP_020471097.1">
    <property type="nucleotide sequence ID" value="XM_020615441.1"/>
</dbReference>
<accession>A0A3Q3Q9G8</accession>
<feature type="compositionally biased region" description="Low complexity" evidence="7">
    <location>
        <begin position="215"/>
        <end position="224"/>
    </location>
</feature>
<dbReference type="PANTHER" id="PTHR19277:SF3">
    <property type="entry name" value="NEURONAL PENTRAXIN-1-RELATED"/>
    <property type="match status" value="1"/>
</dbReference>
<dbReference type="Pfam" id="PF00354">
    <property type="entry name" value="Pentaxin"/>
    <property type="match status" value="1"/>
</dbReference>
<evidence type="ECO:0000256" key="2">
    <source>
        <dbReference type="ARBA" id="ARBA00022723"/>
    </source>
</evidence>
<feature type="compositionally biased region" description="Basic and acidic residues" evidence="7">
    <location>
        <begin position="149"/>
        <end position="159"/>
    </location>
</feature>
<feature type="compositionally biased region" description="Basic and acidic residues" evidence="7">
    <location>
        <begin position="308"/>
        <end position="318"/>
    </location>
</feature>
<sequence length="627" mass="71555">MARDIIPLSFMPLSVRLQRWVRASLGFFPLHSLMLFCFLTGTAATNTVTGIEYDYGISPKFVCIPIPPDADPSCYSPPNVAHRPSSNGNSHNGSNRRGVMSDEAKATILHLRESLVRQKETILDQRETIRELTTKLTLCKGFGGHHSISHHDNRHNAHDTHHKNHHDTHHDDHHGHHGSHHASSSLHHGPSVYRTRDHHYSHSNHRSDPHHRKTSSYSKHSSISPEQTGKTLQTLKERMESLQARNSSSFYSSSLRELLQRKISVLEEQLHSYYQGHHDNGHHDDHHNSSPYSDHLDGHHSNGHHGTGHHDNHHDSHQYSHHSNHHARDYDHRYNWHCGQHHSRYGNHHDHYDYHDHRRDDHDDCYDNHHGNDHHDNQHNNDHHLRQLPLSGKEMSLQGAGHSKLETVLSQLHHGSHKELESPITFLLDFPMRTNYMYARVKPSVVSELFTFTICLWLKARAGPGFGTPFSYAVPGQANELVLIQWGSNPVELLINDKAVTLPITMTDGKWHHVCVTWSTHDGIWEAYQDGVEKGSGQNLSAWHHIRPGGTLILGQEQDTMGGHFDVTQSFMGELSDVQFWSRVLAPKEIHSQATCRGHLVGDVMSWSEESVELHGGLRELPFDPCH</sequence>
<dbReference type="Ensembl" id="ENSMALT00000007583.1">
    <property type="protein sequence ID" value="ENSMALP00000007426.1"/>
    <property type="gene ID" value="ENSMALG00000005277.1"/>
</dbReference>
<feature type="compositionally biased region" description="Basic residues" evidence="7">
    <location>
        <begin position="201"/>
        <end position="214"/>
    </location>
</feature>
<dbReference type="SUPFAM" id="SSF49899">
    <property type="entry name" value="Concanavalin A-like lectins/glucanases"/>
    <property type="match status" value="1"/>
</dbReference>
<keyword evidence="10" id="KW-1185">Reference proteome</keyword>
<dbReference type="Gene3D" id="2.60.120.200">
    <property type="match status" value="1"/>
</dbReference>
<dbReference type="STRING" id="43700.ENSMALP00000007426"/>
<dbReference type="CDD" id="cd00152">
    <property type="entry name" value="PTX"/>
    <property type="match status" value="1"/>
</dbReference>
<keyword evidence="2" id="KW-0479">Metal-binding</keyword>
<evidence type="ECO:0000256" key="7">
    <source>
        <dbReference type="SAM" id="MobiDB-lite"/>
    </source>
</evidence>
<dbReference type="AlphaFoldDB" id="A0A3Q3Q9G8"/>
<feature type="compositionally biased region" description="Low complexity" evidence="7">
    <location>
        <begin position="82"/>
        <end position="98"/>
    </location>
</feature>
<evidence type="ECO:0000256" key="4">
    <source>
        <dbReference type="ARBA" id="ARBA00023157"/>
    </source>
</evidence>
<dbReference type="Proteomes" id="UP000261600">
    <property type="component" value="Unplaced"/>
</dbReference>
<dbReference type="GO" id="GO:0046872">
    <property type="term" value="F:metal ion binding"/>
    <property type="evidence" value="ECO:0007669"/>
    <property type="project" value="UniProtKB-KW"/>
</dbReference>
<dbReference type="PROSITE" id="PS00289">
    <property type="entry name" value="PTX_1"/>
    <property type="match status" value="1"/>
</dbReference>
<evidence type="ECO:0000259" key="8">
    <source>
        <dbReference type="PROSITE" id="PS51828"/>
    </source>
</evidence>
<dbReference type="KEGG" id="malb:109968884"/>
<evidence type="ECO:0000313" key="10">
    <source>
        <dbReference type="Proteomes" id="UP000261600"/>
    </source>
</evidence>
<evidence type="ECO:0000313" key="9">
    <source>
        <dbReference type="Ensembl" id="ENSMALP00000007426.1"/>
    </source>
</evidence>
<dbReference type="PROSITE" id="PS51828">
    <property type="entry name" value="PTX_2"/>
    <property type="match status" value="1"/>
</dbReference>
<reference evidence="9" key="2">
    <citation type="submission" date="2025-09" db="UniProtKB">
        <authorList>
            <consortium name="Ensembl"/>
        </authorList>
    </citation>
    <scope>IDENTIFICATION</scope>
</reference>
<name>A0A3Q3Q9G8_MONAL</name>
<reference evidence="9" key="1">
    <citation type="submission" date="2025-08" db="UniProtKB">
        <authorList>
            <consortium name="Ensembl"/>
        </authorList>
    </citation>
    <scope>IDENTIFICATION</scope>
</reference>
<dbReference type="InterPro" id="IPR030476">
    <property type="entry name" value="Pentaxin_CS"/>
</dbReference>
<feature type="region of interest" description="Disordered" evidence="7">
    <location>
        <begin position="275"/>
        <end position="326"/>
    </location>
</feature>
<comment type="cofactor">
    <cofactor evidence="1">
        <name>Ca(2+)</name>
        <dbReference type="ChEBI" id="CHEBI:29108"/>
    </cofactor>
</comment>
<dbReference type="GeneID" id="109968884"/>
<keyword evidence="3" id="KW-0106">Calcium</keyword>
<keyword evidence="4" id="KW-1015">Disulfide bond</keyword>
<protein>
    <recommendedName>
        <fullName evidence="8">Pentraxin (PTX) domain-containing protein</fullName>
    </recommendedName>
</protein>
<dbReference type="InterPro" id="IPR001759">
    <property type="entry name" value="PTX_dom"/>
</dbReference>
<comment type="caution">
    <text evidence="6">Lacks conserved residue(s) required for the propagation of feature annotation.</text>
</comment>
<organism evidence="9 10">
    <name type="scientific">Monopterus albus</name>
    <name type="common">Swamp eel</name>
    <dbReference type="NCBI Taxonomy" id="43700"/>
    <lineage>
        <taxon>Eukaryota</taxon>
        <taxon>Metazoa</taxon>
        <taxon>Chordata</taxon>
        <taxon>Craniata</taxon>
        <taxon>Vertebrata</taxon>
        <taxon>Euteleostomi</taxon>
        <taxon>Actinopterygii</taxon>
        <taxon>Neopterygii</taxon>
        <taxon>Teleostei</taxon>
        <taxon>Neoteleostei</taxon>
        <taxon>Acanthomorphata</taxon>
        <taxon>Anabantaria</taxon>
        <taxon>Synbranchiformes</taxon>
        <taxon>Synbranchidae</taxon>
        <taxon>Monopterus</taxon>
    </lineage>
</organism>
<dbReference type="PANTHER" id="PTHR19277">
    <property type="entry name" value="PENTRAXIN"/>
    <property type="match status" value="1"/>
</dbReference>
<dbReference type="OrthoDB" id="6515930at2759"/>
<dbReference type="SMART" id="SM00159">
    <property type="entry name" value="PTX"/>
    <property type="match status" value="1"/>
</dbReference>
<keyword evidence="5" id="KW-0325">Glycoprotein</keyword>
<proteinExistence type="predicted"/>
<dbReference type="PRINTS" id="PR00895">
    <property type="entry name" value="PENTAXIN"/>
</dbReference>
<evidence type="ECO:0000256" key="5">
    <source>
        <dbReference type="ARBA" id="ARBA00023180"/>
    </source>
</evidence>
<evidence type="ECO:0000256" key="6">
    <source>
        <dbReference type="PROSITE-ProRule" id="PRU01172"/>
    </source>
</evidence>
<feature type="region of interest" description="Disordered" evidence="7">
    <location>
        <begin position="147"/>
        <end position="229"/>
    </location>
</feature>
<evidence type="ECO:0000256" key="3">
    <source>
        <dbReference type="ARBA" id="ARBA00022837"/>
    </source>
</evidence>
<dbReference type="InterPro" id="IPR013320">
    <property type="entry name" value="ConA-like_dom_sf"/>
</dbReference>
<feature type="region of interest" description="Disordered" evidence="7">
    <location>
        <begin position="74"/>
        <end position="98"/>
    </location>
</feature>
<feature type="domain" description="Pentraxin (PTX)" evidence="8">
    <location>
        <begin position="424"/>
        <end position="626"/>
    </location>
</feature>
<evidence type="ECO:0000256" key="1">
    <source>
        <dbReference type="ARBA" id="ARBA00001913"/>
    </source>
</evidence>